<evidence type="ECO:0000256" key="3">
    <source>
        <dbReference type="ARBA" id="ARBA00022552"/>
    </source>
</evidence>
<dbReference type="InParanoid" id="Q4N7G3"/>
<dbReference type="InterPro" id="IPR009000">
    <property type="entry name" value="Transl_B-barrel_sf"/>
</dbReference>
<dbReference type="Gene3D" id="2.40.10.230">
    <property type="entry name" value="Probable tRNA pseudouridine synthase domain"/>
    <property type="match status" value="1"/>
</dbReference>
<dbReference type="GO" id="GO:0005732">
    <property type="term" value="C:sno(s)RNA-containing ribonucleoprotein complex"/>
    <property type="evidence" value="ECO:0007669"/>
    <property type="project" value="InterPro"/>
</dbReference>
<organism evidence="8 9">
    <name type="scientific">Theileria parva</name>
    <name type="common">East coast fever infection agent</name>
    <dbReference type="NCBI Taxonomy" id="5875"/>
    <lineage>
        <taxon>Eukaryota</taxon>
        <taxon>Sar</taxon>
        <taxon>Alveolata</taxon>
        <taxon>Apicomplexa</taxon>
        <taxon>Aconoidasida</taxon>
        <taxon>Piroplasmida</taxon>
        <taxon>Theileriidae</taxon>
        <taxon>Theileria</taxon>
    </lineage>
</organism>
<dbReference type="STRING" id="5875.Q4N7G3"/>
<evidence type="ECO:0000256" key="6">
    <source>
        <dbReference type="ARBA" id="ARBA00023242"/>
    </source>
</evidence>
<evidence type="ECO:0000313" key="9">
    <source>
        <dbReference type="Proteomes" id="UP000001949"/>
    </source>
</evidence>
<comment type="function">
    <text evidence="7">Required for ribosome biogenesis. Part of a complex which catalyzes pseudouridylation of rRNA. This involves the isomerization of uridine such that the ribose is subsequently attached to C5, instead of the normal N1. Pseudouridine ("psi") residues may serve to stabilize the conformation of rRNAs.</text>
</comment>
<gene>
    <name evidence="8" type="ordered locus">TP01_0857</name>
</gene>
<dbReference type="Pfam" id="PF04410">
    <property type="entry name" value="Gar1"/>
    <property type="match status" value="1"/>
</dbReference>
<comment type="subunit">
    <text evidence="7">Component of the small nucleolar ribonucleoprotein particles containing H/ACA-type snoRNAs (H/ACA snoRNPs).</text>
</comment>
<evidence type="ECO:0000256" key="4">
    <source>
        <dbReference type="ARBA" id="ARBA00022553"/>
    </source>
</evidence>
<reference evidence="8 9" key="1">
    <citation type="journal article" date="2005" name="Science">
        <title>Genome sequence of Theileria parva, a bovine pathogen that transforms lymphocytes.</title>
        <authorList>
            <person name="Gardner M.J."/>
            <person name="Bishop R."/>
            <person name="Shah T."/>
            <person name="de Villiers E.P."/>
            <person name="Carlton J.M."/>
            <person name="Hall N."/>
            <person name="Ren Q."/>
            <person name="Paulsen I.T."/>
            <person name="Pain A."/>
            <person name="Berriman M."/>
            <person name="Wilson R.J.M."/>
            <person name="Sato S."/>
            <person name="Ralph S.A."/>
            <person name="Mann D.J."/>
            <person name="Xiong Z."/>
            <person name="Shallom S.J."/>
            <person name="Weidman J."/>
            <person name="Jiang L."/>
            <person name="Lynn J."/>
            <person name="Weaver B."/>
            <person name="Shoaibi A."/>
            <person name="Domingo A.R."/>
            <person name="Wasawo D."/>
            <person name="Crabtree J."/>
            <person name="Wortman J.R."/>
            <person name="Haas B."/>
            <person name="Angiuoli S.V."/>
            <person name="Creasy T.H."/>
            <person name="Lu C."/>
            <person name="Suh B."/>
            <person name="Silva J.C."/>
            <person name="Utterback T.R."/>
            <person name="Feldblyum T.V."/>
            <person name="Pertea M."/>
            <person name="Allen J."/>
            <person name="Nierman W.C."/>
            <person name="Taracha E.L.N."/>
            <person name="Salzberg S.L."/>
            <person name="White O.R."/>
            <person name="Fitzhugh H.A."/>
            <person name="Morzaria S."/>
            <person name="Venter J.C."/>
            <person name="Fraser C.M."/>
            <person name="Nene V."/>
        </authorList>
    </citation>
    <scope>NUCLEOTIDE SEQUENCE [LARGE SCALE GENOMIC DNA]</scope>
    <source>
        <strain evidence="8 9">Muguga</strain>
    </source>
</reference>
<comment type="caution">
    <text evidence="8">The sequence shown here is derived from an EMBL/GenBank/DDBJ whole genome shotgun (WGS) entry which is preliminary data.</text>
</comment>
<accession>Q4N7G3</accession>
<dbReference type="GO" id="GO:0005730">
    <property type="term" value="C:nucleolus"/>
    <property type="evidence" value="ECO:0007669"/>
    <property type="project" value="UniProtKB-SubCell"/>
</dbReference>
<protein>
    <recommendedName>
        <fullName evidence="7">H/ACA ribonucleoprotein complex subunit</fullName>
    </recommendedName>
</protein>
<proteinExistence type="inferred from homology"/>
<keyword evidence="3 7" id="KW-0698">rRNA processing</keyword>
<dbReference type="OMA" id="PYYMVIL"/>
<keyword evidence="7" id="KW-0687">Ribonucleoprotein</keyword>
<comment type="subcellular location">
    <subcellularLocation>
        <location evidence="7">Nucleus</location>
        <location evidence="7">Nucleolus</location>
    </subcellularLocation>
</comment>
<comment type="similarity">
    <text evidence="7">Belongs to the GAR1 family.</text>
</comment>
<dbReference type="VEuPathDB" id="PiroplasmaDB:TpMuguga_01g00857"/>
<name>Q4N7G3_THEPA</name>
<evidence type="ECO:0000256" key="5">
    <source>
        <dbReference type="ARBA" id="ARBA00022884"/>
    </source>
</evidence>
<dbReference type="GO" id="GO:0003723">
    <property type="term" value="F:RNA binding"/>
    <property type="evidence" value="ECO:0007669"/>
    <property type="project" value="UniProtKB-KW"/>
</dbReference>
<keyword evidence="5 7" id="KW-0694">RNA-binding</keyword>
<dbReference type="EMBL" id="AAGK01000001">
    <property type="protein sequence ID" value="EAN34095.1"/>
    <property type="molecule type" value="Genomic_DNA"/>
</dbReference>
<dbReference type="eggNOG" id="ENOG502SCAY">
    <property type="taxonomic scope" value="Eukaryota"/>
</dbReference>
<comment type="similarity">
    <text evidence="1">Belongs to the NAF1 family.</text>
</comment>
<dbReference type="Proteomes" id="UP000001949">
    <property type="component" value="Unassembled WGS sequence"/>
</dbReference>
<sequence>MKKEKSLVIDGQTEVDDLAFVSHFATNEYTKINELKTFKNNIPKSSKPLGLDLSQLNLENEDIDFSDSDVEYESLKDVLSPNQIHTAQLTPDFKDPLDNLRIIDTVDLPEKVSEELPISRIGTCKSFFDDILIIHSSPGSGVLDLGSIICKDDRTILGTVNDTFGPTDHPYYMVILTNKSSSIQPDELLYCDVKHSTFIGDQTSHTDTVYVIDMCIPLYSDESEDEQLEEKCFNKLKQSYKDL</sequence>
<keyword evidence="6 7" id="KW-0539">Nucleus</keyword>
<evidence type="ECO:0000256" key="1">
    <source>
        <dbReference type="ARBA" id="ARBA00009801"/>
    </source>
</evidence>
<dbReference type="KEGG" id="tpv:TP01_0857"/>
<dbReference type="PANTHER" id="PTHR31633:SF1">
    <property type="entry name" value="H_ACA RIBONUCLEOPROTEIN COMPLEX NON-CORE SUBUNIT NAF1"/>
    <property type="match status" value="1"/>
</dbReference>
<dbReference type="GO" id="GO:0001522">
    <property type="term" value="P:pseudouridine synthesis"/>
    <property type="evidence" value="ECO:0007669"/>
    <property type="project" value="InterPro"/>
</dbReference>
<dbReference type="InterPro" id="IPR040309">
    <property type="entry name" value="Naf1"/>
</dbReference>
<dbReference type="SUPFAM" id="SSF50447">
    <property type="entry name" value="Translation proteins"/>
    <property type="match status" value="1"/>
</dbReference>
<keyword evidence="2 7" id="KW-0690">Ribosome biogenesis</keyword>
<evidence type="ECO:0000256" key="2">
    <source>
        <dbReference type="ARBA" id="ARBA00022517"/>
    </source>
</evidence>
<dbReference type="GO" id="GO:0006364">
    <property type="term" value="P:rRNA processing"/>
    <property type="evidence" value="ECO:0007669"/>
    <property type="project" value="UniProtKB-KW"/>
</dbReference>
<dbReference type="AlphaFoldDB" id="Q4N7G3"/>
<dbReference type="InterPro" id="IPR007504">
    <property type="entry name" value="H/ACA_rnp_Gar1/Naf1"/>
</dbReference>
<dbReference type="PANTHER" id="PTHR31633">
    <property type="entry name" value="H/ACA RIBONUCLEOPROTEIN COMPLEX NON-CORE SUBUNIT NAF1"/>
    <property type="match status" value="1"/>
</dbReference>
<evidence type="ECO:0000256" key="7">
    <source>
        <dbReference type="RuleBase" id="RU364004"/>
    </source>
</evidence>
<dbReference type="InterPro" id="IPR038664">
    <property type="entry name" value="Gar1/Naf1_Cbf5-bd_sf"/>
</dbReference>
<keyword evidence="9" id="KW-1185">Reference proteome</keyword>
<keyword evidence="4" id="KW-0597">Phosphoprotein</keyword>
<evidence type="ECO:0000313" key="8">
    <source>
        <dbReference type="EMBL" id="EAN34095.1"/>
    </source>
</evidence>
<dbReference type="GO" id="GO:0000493">
    <property type="term" value="P:box H/ACA snoRNP assembly"/>
    <property type="evidence" value="ECO:0007669"/>
    <property type="project" value="InterPro"/>
</dbReference>